<protein>
    <submittedName>
        <fullName evidence="2">Uncharacterized protein</fullName>
    </submittedName>
</protein>
<evidence type="ECO:0000313" key="2">
    <source>
        <dbReference type="EMBL" id="BAQ02630.1"/>
    </source>
</evidence>
<accession>A0A0A8J896</accession>
<dbReference type="RefSeq" id="YP_009212951.1">
    <property type="nucleotide sequence ID" value="NC_028950.1"/>
</dbReference>
<dbReference type="EMBL" id="AP014693">
    <property type="protein sequence ID" value="BAQ02630.1"/>
    <property type="molecule type" value="Genomic_DNA"/>
</dbReference>
<evidence type="ECO:0000256" key="1">
    <source>
        <dbReference type="SAM" id="MobiDB-lite"/>
    </source>
</evidence>
<evidence type="ECO:0000313" key="3">
    <source>
        <dbReference type="Proteomes" id="UP000203794"/>
    </source>
</evidence>
<dbReference type="GeneID" id="26639543"/>
<feature type="region of interest" description="Disordered" evidence="1">
    <location>
        <begin position="148"/>
        <end position="176"/>
    </location>
</feature>
<name>A0A0A8J896_9CAUD</name>
<feature type="compositionally biased region" description="Pro residues" evidence="1">
    <location>
        <begin position="152"/>
        <end position="163"/>
    </location>
</feature>
<keyword evidence="3" id="KW-1185">Reference proteome</keyword>
<dbReference type="OrthoDB" id="32442at10239"/>
<sequence>MNQTRYVNIRDLHPTQRELTGLPFGLYSEENEFLRKLLNYVHRYHRAEDKDEVLFVLQQRYETMVQNAYALTVQLMRKPEEVHVLNQLTPLIEGESGMRFQLLQSDITVDVDDGVKRYKQPGLVFIVGEDNHTWIRTALRVEQLEEFAARTPEPPPELPPSPPELKLNMQRGAYSG</sequence>
<proteinExistence type="predicted"/>
<dbReference type="Proteomes" id="UP000203794">
    <property type="component" value="Segment"/>
</dbReference>
<reference evidence="2 3" key="1">
    <citation type="submission" date="2014-12" db="EMBL/GenBank/DDBJ databases">
        <title>Genome analysis of a novel jumbo phage RSL2 infecting the phytopathogen Ralstonia solanacearum.</title>
        <authorList>
            <person name="Kawasaki T."/>
            <person name="Fujie M."/>
            <person name="Chatchawankanphanich O."/>
            <person name="Ogata H."/>
            <person name="Yamada T."/>
        </authorList>
    </citation>
    <scope>NUCLEOTIDE SEQUENCE [LARGE SCALE GENOMIC DNA]</scope>
    <source>
        <strain evidence="2 3">RSL2</strain>
    </source>
</reference>
<dbReference type="KEGG" id="vg:26639543"/>
<organism evidence="2 3">
    <name type="scientific">Ralstonia phage RSL2</name>
    <dbReference type="NCBI Taxonomy" id="1585840"/>
    <lineage>
        <taxon>Viruses</taxon>
        <taxon>Duplodnaviria</taxon>
        <taxon>Heunggongvirae</taxon>
        <taxon>Uroviricota</taxon>
        <taxon>Caudoviricetes</taxon>
        <taxon>Chimalliviridae</taxon>
        <taxon>Chiangmaivirus</taxon>
        <taxon>Chiangmaivirus RSL2</taxon>
    </lineage>
</organism>